<protein>
    <submittedName>
        <fullName evidence="1">Uncharacterized protein</fullName>
    </submittedName>
</protein>
<accession>A0A2A4JJS9</accession>
<name>A0A2A4JJS9_HELVI</name>
<dbReference type="STRING" id="7102.A0A2A4JJS9"/>
<dbReference type="PANTHER" id="PTHR46238">
    <property type="entry name" value="REVERSE TRANSCRIPTASE DOMAIN-CONTAINING PROTEIN"/>
    <property type="match status" value="1"/>
</dbReference>
<organism evidence="1">
    <name type="scientific">Heliothis virescens</name>
    <name type="common">Tobacco budworm moth</name>
    <dbReference type="NCBI Taxonomy" id="7102"/>
    <lineage>
        <taxon>Eukaryota</taxon>
        <taxon>Metazoa</taxon>
        <taxon>Ecdysozoa</taxon>
        <taxon>Arthropoda</taxon>
        <taxon>Hexapoda</taxon>
        <taxon>Insecta</taxon>
        <taxon>Pterygota</taxon>
        <taxon>Neoptera</taxon>
        <taxon>Endopterygota</taxon>
        <taxon>Lepidoptera</taxon>
        <taxon>Glossata</taxon>
        <taxon>Ditrysia</taxon>
        <taxon>Noctuoidea</taxon>
        <taxon>Noctuidae</taxon>
        <taxon>Heliothinae</taxon>
        <taxon>Heliothis</taxon>
    </lineage>
</organism>
<proteinExistence type="predicted"/>
<comment type="caution">
    <text evidence="1">The sequence shown here is derived from an EMBL/GenBank/DDBJ whole genome shotgun (WGS) entry which is preliminary data.</text>
</comment>
<dbReference type="AlphaFoldDB" id="A0A2A4JJS9"/>
<dbReference type="PANTHER" id="PTHR46238:SF8">
    <property type="entry name" value="ENDONUCLEASE_EXONUCLEASE_PHOSPHATASE DOMAIN-CONTAINING PROTEIN"/>
    <property type="match status" value="1"/>
</dbReference>
<gene>
    <name evidence="1" type="ORF">B5V51_1238</name>
</gene>
<sequence>MRMLRWMCGVTRMDKVRNEYIRGSLKVAPVTEKMRGKRLSWYGHVMRRDESHATKRMLSMNVDGLRGRGRPKKRWMDCVKDDMSKKGVNVSMTSDREKWKEKTYCADPK</sequence>
<dbReference type="EMBL" id="NWSH01001232">
    <property type="protein sequence ID" value="PCG72026.1"/>
    <property type="molecule type" value="Genomic_DNA"/>
</dbReference>
<reference evidence="1" key="1">
    <citation type="submission" date="2017-09" db="EMBL/GenBank/DDBJ databases">
        <title>Contemporary evolution of a Lepidopteran species, Heliothis virescens, in response to modern agricultural practices.</title>
        <authorList>
            <person name="Fritz M.L."/>
            <person name="Deyonke A.M."/>
            <person name="Papanicolaou A."/>
            <person name="Micinski S."/>
            <person name="Westbrook J."/>
            <person name="Gould F."/>
        </authorList>
    </citation>
    <scope>NUCLEOTIDE SEQUENCE [LARGE SCALE GENOMIC DNA]</scope>
    <source>
        <strain evidence="1">HvINT-</strain>
        <tissue evidence="1">Whole body</tissue>
    </source>
</reference>
<evidence type="ECO:0000313" key="1">
    <source>
        <dbReference type="EMBL" id="PCG72026.1"/>
    </source>
</evidence>